<feature type="transmembrane region" description="Helical" evidence="1">
    <location>
        <begin position="41"/>
        <end position="59"/>
    </location>
</feature>
<feature type="transmembrane region" description="Helical" evidence="1">
    <location>
        <begin position="12"/>
        <end position="35"/>
    </location>
</feature>
<evidence type="ECO:0000313" key="3">
    <source>
        <dbReference type="Proteomes" id="UP001374535"/>
    </source>
</evidence>
<evidence type="ECO:0000313" key="2">
    <source>
        <dbReference type="EMBL" id="WVY97581.1"/>
    </source>
</evidence>
<accession>A0AAQ3MV27</accession>
<keyword evidence="1" id="KW-0472">Membrane</keyword>
<protein>
    <submittedName>
        <fullName evidence="2">Uncharacterized protein</fullName>
    </submittedName>
</protein>
<feature type="non-terminal residue" evidence="2">
    <location>
        <position position="1"/>
    </location>
</feature>
<dbReference type="Proteomes" id="UP001374535">
    <property type="component" value="Chromosome 9"/>
</dbReference>
<gene>
    <name evidence="2" type="ORF">V8G54_029732</name>
</gene>
<keyword evidence="1" id="KW-0812">Transmembrane</keyword>
<reference evidence="2 3" key="1">
    <citation type="journal article" date="2023" name="Life. Sci Alliance">
        <title>Evolutionary insights into 3D genome organization and epigenetic landscape of Vigna mungo.</title>
        <authorList>
            <person name="Junaid A."/>
            <person name="Singh B."/>
            <person name="Bhatia S."/>
        </authorList>
    </citation>
    <scope>NUCLEOTIDE SEQUENCE [LARGE SCALE GENOMIC DNA]</scope>
    <source>
        <strain evidence="2">Urdbean</strain>
    </source>
</reference>
<name>A0AAQ3MV27_VIGMU</name>
<dbReference type="AlphaFoldDB" id="A0AAQ3MV27"/>
<organism evidence="2 3">
    <name type="scientific">Vigna mungo</name>
    <name type="common">Black gram</name>
    <name type="synonym">Phaseolus mungo</name>
    <dbReference type="NCBI Taxonomy" id="3915"/>
    <lineage>
        <taxon>Eukaryota</taxon>
        <taxon>Viridiplantae</taxon>
        <taxon>Streptophyta</taxon>
        <taxon>Embryophyta</taxon>
        <taxon>Tracheophyta</taxon>
        <taxon>Spermatophyta</taxon>
        <taxon>Magnoliopsida</taxon>
        <taxon>eudicotyledons</taxon>
        <taxon>Gunneridae</taxon>
        <taxon>Pentapetalae</taxon>
        <taxon>rosids</taxon>
        <taxon>fabids</taxon>
        <taxon>Fabales</taxon>
        <taxon>Fabaceae</taxon>
        <taxon>Papilionoideae</taxon>
        <taxon>50 kb inversion clade</taxon>
        <taxon>NPAAA clade</taxon>
        <taxon>indigoferoid/millettioid clade</taxon>
        <taxon>Phaseoleae</taxon>
        <taxon>Vigna</taxon>
    </lineage>
</organism>
<keyword evidence="1" id="KW-1133">Transmembrane helix</keyword>
<dbReference type="EMBL" id="CP144692">
    <property type="protein sequence ID" value="WVY97581.1"/>
    <property type="molecule type" value="Genomic_DNA"/>
</dbReference>
<sequence length="116" mass="13484">VQRIASFKHRYLYPFPPIGLSFLTPITSSSPLVVVSTSILINRRLTSIIVLAVLVAITIPQRSQNRLDILVHRHKILSQRSYLMSQSHRIRLRFCYSDFYCFQLAFYSHQSSLHHA</sequence>
<keyword evidence="3" id="KW-1185">Reference proteome</keyword>
<proteinExistence type="predicted"/>
<evidence type="ECO:0000256" key="1">
    <source>
        <dbReference type="SAM" id="Phobius"/>
    </source>
</evidence>